<dbReference type="GO" id="GO:0008289">
    <property type="term" value="F:lipid binding"/>
    <property type="evidence" value="ECO:0007669"/>
    <property type="project" value="InterPro"/>
</dbReference>
<keyword evidence="2" id="KW-0812">Transmembrane</keyword>
<dbReference type="InterPro" id="IPR008405">
    <property type="entry name" value="ApoL"/>
</dbReference>
<evidence type="ECO:0000256" key="2">
    <source>
        <dbReference type="SAM" id="Phobius"/>
    </source>
</evidence>
<evidence type="ECO:0000313" key="3">
    <source>
        <dbReference type="EMBL" id="CAH1780691.1"/>
    </source>
</evidence>
<feature type="transmembrane region" description="Helical" evidence="2">
    <location>
        <begin position="42"/>
        <end position="65"/>
    </location>
</feature>
<evidence type="ECO:0000256" key="1">
    <source>
        <dbReference type="ARBA" id="ARBA00010090"/>
    </source>
</evidence>
<sequence length="103" mass="10308">MAGIEIKAFGTYIDSRRQSIAKLKEIAAEIQLHNRNKKISNITGATAGIVGSGLGIAGFGLTFVFPPVGLGLMIVGAALGGAGGATGGGATLLVHVLSIEETC</sequence>
<dbReference type="GO" id="GO:0042157">
    <property type="term" value="P:lipoprotein metabolic process"/>
    <property type="evidence" value="ECO:0007669"/>
    <property type="project" value="InterPro"/>
</dbReference>
<keyword evidence="4" id="KW-1185">Reference proteome</keyword>
<dbReference type="GO" id="GO:0006869">
    <property type="term" value="P:lipid transport"/>
    <property type="evidence" value="ECO:0007669"/>
    <property type="project" value="InterPro"/>
</dbReference>
<dbReference type="PANTHER" id="PTHR14096:SF28">
    <property type="entry name" value="APOLIPOPROTEIN L, 1-RELATED"/>
    <property type="match status" value="1"/>
</dbReference>
<comment type="caution">
    <text evidence="3">The sequence shown here is derived from an EMBL/GenBank/DDBJ whole genome shotgun (WGS) entry which is preliminary data.</text>
</comment>
<dbReference type="AlphaFoldDB" id="A0A8S4NI99"/>
<proteinExistence type="inferred from homology"/>
<keyword evidence="2" id="KW-0472">Membrane</keyword>
<dbReference type="Proteomes" id="UP000749559">
    <property type="component" value="Unassembled WGS sequence"/>
</dbReference>
<dbReference type="GO" id="GO:0016020">
    <property type="term" value="C:membrane"/>
    <property type="evidence" value="ECO:0007669"/>
    <property type="project" value="TreeGrafter"/>
</dbReference>
<reference evidence="3" key="1">
    <citation type="submission" date="2022-03" db="EMBL/GenBank/DDBJ databases">
        <authorList>
            <person name="Martin C."/>
        </authorList>
    </citation>
    <scope>NUCLEOTIDE SEQUENCE</scope>
</reference>
<name>A0A8S4NI99_OWEFU</name>
<organism evidence="3 4">
    <name type="scientific">Owenia fusiformis</name>
    <name type="common">Polychaete worm</name>
    <dbReference type="NCBI Taxonomy" id="6347"/>
    <lineage>
        <taxon>Eukaryota</taxon>
        <taxon>Metazoa</taxon>
        <taxon>Spiralia</taxon>
        <taxon>Lophotrochozoa</taxon>
        <taxon>Annelida</taxon>
        <taxon>Polychaeta</taxon>
        <taxon>Sedentaria</taxon>
        <taxon>Canalipalpata</taxon>
        <taxon>Sabellida</taxon>
        <taxon>Oweniida</taxon>
        <taxon>Oweniidae</taxon>
        <taxon>Owenia</taxon>
    </lineage>
</organism>
<protein>
    <submittedName>
        <fullName evidence="3">Uncharacterized protein</fullName>
    </submittedName>
</protein>
<dbReference type="Pfam" id="PF05461">
    <property type="entry name" value="ApoL"/>
    <property type="match status" value="1"/>
</dbReference>
<dbReference type="PANTHER" id="PTHR14096">
    <property type="entry name" value="APOLIPOPROTEIN L"/>
    <property type="match status" value="1"/>
</dbReference>
<keyword evidence="2" id="KW-1133">Transmembrane helix</keyword>
<dbReference type="GO" id="GO:0005576">
    <property type="term" value="C:extracellular region"/>
    <property type="evidence" value="ECO:0007669"/>
    <property type="project" value="InterPro"/>
</dbReference>
<comment type="similarity">
    <text evidence="1">Belongs to the apolipoprotein L family.</text>
</comment>
<dbReference type="EMBL" id="CAIIXF020000004">
    <property type="protein sequence ID" value="CAH1780691.1"/>
    <property type="molecule type" value="Genomic_DNA"/>
</dbReference>
<accession>A0A8S4NI99</accession>
<gene>
    <name evidence="3" type="ORF">OFUS_LOCUS7349</name>
</gene>
<evidence type="ECO:0000313" key="4">
    <source>
        <dbReference type="Proteomes" id="UP000749559"/>
    </source>
</evidence>
<feature type="transmembrane region" description="Helical" evidence="2">
    <location>
        <begin position="71"/>
        <end position="97"/>
    </location>
</feature>